<dbReference type="EMBL" id="JADQDC010000001">
    <property type="protein sequence ID" value="MBF9149862.1"/>
    <property type="molecule type" value="Genomic_DNA"/>
</dbReference>
<comment type="similarity">
    <text evidence="1">Belongs to the amidase family.</text>
</comment>
<protein>
    <submittedName>
        <fullName evidence="3">Amidase</fullName>
    </submittedName>
</protein>
<sequence length="505" mass="52862">MKTTRREALAGGIALAATAGLATESKAKAGSMNDVLDTHDSLGLAALVKARKVSPTELLEAAIGRAEALNPRFNFMAQKHYDYARKALAAGLPQGPFSGVPWLLKDLNTYIAGEVTENGSRLYKGQRASVTSELVRRIERAGFVIFGKTTTPEFGLTGTTESVLKGPTRNPWNPERIAGGSSGGAAAAVAAGVIPAAHATDGGGSIRIPASACGLFGLKPSRGRVPMGPARTEGWGGMSVHHAVSRTVRDSAAILDATHGLEAGSRYSAPTPERPYLQEVDRDPGKLRIALMLSPYSGAPVDPEVVEATRAAARLLEGLGHHVEEAAPKIDMAVIGASSFALMASSVAADCIDRAKALGIELGPDVVERTTLDMIAMGKSYTGMDFARGNNAYQAAAVTIAQFMERYDVILSPTLSAPPLPLGHIGLDTGRSMMDWGREVGTFTAFTGIYNGTGQPSMSLPLAMSKDGLPIGVMVTGRFGDEGLLFRLAGQVEKAAPWAGRRAKV</sequence>
<dbReference type="PROSITE" id="PS00571">
    <property type="entry name" value="AMIDASES"/>
    <property type="match status" value="1"/>
</dbReference>
<evidence type="ECO:0000313" key="4">
    <source>
        <dbReference type="Proteomes" id="UP000600799"/>
    </source>
</evidence>
<dbReference type="Gene3D" id="3.90.1300.10">
    <property type="entry name" value="Amidase signature (AS) domain"/>
    <property type="match status" value="1"/>
</dbReference>
<gene>
    <name evidence="3" type="ORF">I2488_02475</name>
</gene>
<proteinExistence type="inferred from homology"/>
<dbReference type="PANTHER" id="PTHR11895">
    <property type="entry name" value="TRANSAMIDASE"/>
    <property type="match status" value="1"/>
</dbReference>
<evidence type="ECO:0000313" key="3">
    <source>
        <dbReference type="EMBL" id="MBF9149862.1"/>
    </source>
</evidence>
<evidence type="ECO:0000259" key="2">
    <source>
        <dbReference type="Pfam" id="PF01425"/>
    </source>
</evidence>
<comment type="caution">
    <text evidence="3">The sequence shown here is derived from an EMBL/GenBank/DDBJ whole genome shotgun (WGS) entry which is preliminary data.</text>
</comment>
<name>A0ABS0HCB1_9SPHN</name>
<dbReference type="SUPFAM" id="SSF75304">
    <property type="entry name" value="Amidase signature (AS) enzymes"/>
    <property type="match status" value="1"/>
</dbReference>
<dbReference type="Proteomes" id="UP000600799">
    <property type="component" value="Unassembled WGS sequence"/>
</dbReference>
<dbReference type="InterPro" id="IPR036928">
    <property type="entry name" value="AS_sf"/>
</dbReference>
<accession>A0ABS0HCB1</accession>
<reference evidence="3 4" key="1">
    <citation type="submission" date="2020-11" db="EMBL/GenBank/DDBJ databases">
        <title>The genome sequence of Novosphingobium sp. 1Y9A.</title>
        <authorList>
            <person name="Liu Y."/>
        </authorList>
    </citation>
    <scope>NUCLEOTIDE SEQUENCE [LARGE SCALE GENOMIC DNA]</scope>
    <source>
        <strain evidence="3 4">1Y9A</strain>
    </source>
</reference>
<evidence type="ECO:0000256" key="1">
    <source>
        <dbReference type="ARBA" id="ARBA00009199"/>
    </source>
</evidence>
<organism evidence="3 4">
    <name type="scientific">Novosphingobium jiangmenense</name>
    <dbReference type="NCBI Taxonomy" id="2791981"/>
    <lineage>
        <taxon>Bacteria</taxon>
        <taxon>Pseudomonadati</taxon>
        <taxon>Pseudomonadota</taxon>
        <taxon>Alphaproteobacteria</taxon>
        <taxon>Sphingomonadales</taxon>
        <taxon>Sphingomonadaceae</taxon>
        <taxon>Novosphingobium</taxon>
    </lineage>
</organism>
<feature type="domain" description="Amidase" evidence="2">
    <location>
        <begin position="57"/>
        <end position="485"/>
    </location>
</feature>
<keyword evidence="4" id="KW-1185">Reference proteome</keyword>
<dbReference type="InterPro" id="IPR020556">
    <property type="entry name" value="Amidase_CS"/>
</dbReference>
<dbReference type="PROSITE" id="PS51318">
    <property type="entry name" value="TAT"/>
    <property type="match status" value="1"/>
</dbReference>
<dbReference type="InterPro" id="IPR023631">
    <property type="entry name" value="Amidase_dom"/>
</dbReference>
<dbReference type="Pfam" id="PF01425">
    <property type="entry name" value="Amidase"/>
    <property type="match status" value="1"/>
</dbReference>
<dbReference type="InterPro" id="IPR000120">
    <property type="entry name" value="Amidase"/>
</dbReference>
<dbReference type="PANTHER" id="PTHR11895:SF7">
    <property type="entry name" value="GLUTAMYL-TRNA(GLN) AMIDOTRANSFERASE SUBUNIT A, MITOCHONDRIAL"/>
    <property type="match status" value="1"/>
</dbReference>
<dbReference type="InterPro" id="IPR006311">
    <property type="entry name" value="TAT_signal"/>
</dbReference>